<evidence type="ECO:0000256" key="6">
    <source>
        <dbReference type="ARBA" id="ARBA00022741"/>
    </source>
</evidence>
<dbReference type="SMART" id="SM00559">
    <property type="entry name" value="Ku78"/>
    <property type="match status" value="1"/>
</dbReference>
<dbReference type="InterPro" id="IPR006164">
    <property type="entry name" value="DNA_bd_Ku70/Ku80"/>
</dbReference>
<evidence type="ECO:0000256" key="3">
    <source>
        <dbReference type="ARBA" id="ARBA00005240"/>
    </source>
</evidence>
<dbReference type="PANTHER" id="PTHR12604:SF2">
    <property type="entry name" value="X-RAY REPAIR CROSS-COMPLEMENTING PROTEIN 6"/>
    <property type="match status" value="1"/>
</dbReference>
<evidence type="ECO:0000256" key="2">
    <source>
        <dbReference type="ARBA" id="ARBA00004574"/>
    </source>
</evidence>
<evidence type="ECO:0000256" key="5">
    <source>
        <dbReference type="ARBA" id="ARBA00022454"/>
    </source>
</evidence>
<evidence type="ECO:0000256" key="1">
    <source>
        <dbReference type="ARBA" id="ARBA00004123"/>
    </source>
</evidence>
<reference evidence="17" key="2">
    <citation type="submission" date="2021-01" db="EMBL/GenBank/DDBJ databases">
        <authorList>
            <person name="Schikora-Tamarit M.A."/>
        </authorList>
    </citation>
    <scope>NUCLEOTIDE SEQUENCE</scope>
    <source>
        <strain evidence="17">CBS6341</strain>
    </source>
</reference>
<evidence type="ECO:0000313" key="17">
    <source>
        <dbReference type="EMBL" id="KAH3679192.1"/>
    </source>
</evidence>
<gene>
    <name evidence="17" type="ORF">WICMUC_001204</name>
</gene>
<dbReference type="EC" id="3.6.4.12" evidence="4"/>
<dbReference type="GO" id="GO:0043564">
    <property type="term" value="C:Ku70:Ku80 complex"/>
    <property type="evidence" value="ECO:0007669"/>
    <property type="project" value="InterPro"/>
</dbReference>
<keyword evidence="9" id="KW-0347">Helicase</keyword>
<evidence type="ECO:0000256" key="14">
    <source>
        <dbReference type="ARBA" id="ARBA00023204"/>
    </source>
</evidence>
<dbReference type="GO" id="GO:0006303">
    <property type="term" value="P:double-strand break repair via nonhomologous end joining"/>
    <property type="evidence" value="ECO:0007669"/>
    <property type="project" value="InterPro"/>
</dbReference>
<dbReference type="AlphaFoldDB" id="A0A9P8PW10"/>
<evidence type="ECO:0000256" key="4">
    <source>
        <dbReference type="ARBA" id="ARBA00012551"/>
    </source>
</evidence>
<evidence type="ECO:0000256" key="8">
    <source>
        <dbReference type="ARBA" id="ARBA00022801"/>
    </source>
</evidence>
<dbReference type="PIRSF" id="PIRSF003033">
    <property type="entry name" value="Ku70"/>
    <property type="match status" value="1"/>
</dbReference>
<dbReference type="GO" id="GO:0000781">
    <property type="term" value="C:chromosome, telomeric region"/>
    <property type="evidence" value="ECO:0007669"/>
    <property type="project" value="UniProtKB-SubCell"/>
</dbReference>
<keyword evidence="8" id="KW-0378">Hydrolase</keyword>
<keyword evidence="6" id="KW-0547">Nucleotide-binding</keyword>
<sequence>MELEFEDFIDEGNERVNYHTHEGIVFAVELTDTLLVSNSTTGKSHLEIILESLQESMQHSIVTLPNTGYGLYFFNSSKTTNGLPNGIEKIFELQDLNYKDIKIVQDLLEENKESSPFYNPLIERFNPIEEFKKDQNPLYHLFHTLRDDFTLTKQGQKEYHTMKIFLFTDNDVPIVEDVAQKNLLRRSYQDLSDRMINISPFLISTENKPFDRELYSELLKLNTKSENLYDEELGSYDGANTTTLDIQYIKERVSRRKEIKRKVFEVPFIFNENLTIGILGYSTISEQKITKSKNIYEGPNVRKNVHLETRYVGGIDSSHPGEEFKETKRVLEFGDKKSPFFNKNDVIPFDQNRIDEINKYFEPHETFLKLISFQDELNGLKYHYNTTSALYVQPNEASYEGSTKTMMALFKSLNQQNKVAISFGKLKKNSQPDFYALQALDHPSVPYGFFLIRLPYLDDIRRFPPGIELGNDDYDQSYEKLKALSKHILSRFMLTHEHGYSPKDFRNPMITQHFKILSDHLLQINQNDEEVDVESDKETSNDIDGIEDPELHNERILQRKIDKLLKVDDTLKKIKLVRDKIESSQLGIGKEDHSLYNCLNQWNQIYNKHDS</sequence>
<protein>
    <recommendedName>
        <fullName evidence="4">DNA helicase</fullName>
        <ecNumber evidence="4">3.6.4.12</ecNumber>
    </recommendedName>
</protein>
<dbReference type="EMBL" id="JAEUBF010000389">
    <property type="protein sequence ID" value="KAH3679192.1"/>
    <property type="molecule type" value="Genomic_DNA"/>
</dbReference>
<dbReference type="GO" id="GO:0003690">
    <property type="term" value="F:double-stranded DNA binding"/>
    <property type="evidence" value="ECO:0007669"/>
    <property type="project" value="TreeGrafter"/>
</dbReference>
<dbReference type="Proteomes" id="UP000769528">
    <property type="component" value="Unassembled WGS sequence"/>
</dbReference>
<keyword evidence="18" id="KW-1185">Reference proteome</keyword>
<keyword evidence="14" id="KW-0234">DNA repair</keyword>
<feature type="domain" description="Ku" evidence="16">
    <location>
        <begin position="327"/>
        <end position="472"/>
    </location>
</feature>
<keyword evidence="15" id="KW-0539">Nucleus</keyword>
<organism evidence="17 18">
    <name type="scientific">Wickerhamomyces mucosus</name>
    <dbReference type="NCBI Taxonomy" id="1378264"/>
    <lineage>
        <taxon>Eukaryota</taxon>
        <taxon>Fungi</taxon>
        <taxon>Dikarya</taxon>
        <taxon>Ascomycota</taxon>
        <taxon>Saccharomycotina</taxon>
        <taxon>Saccharomycetes</taxon>
        <taxon>Phaffomycetales</taxon>
        <taxon>Wickerhamomycetaceae</taxon>
        <taxon>Wickerhamomyces</taxon>
    </lineage>
</organism>
<keyword evidence="5" id="KW-0158">Chromosome</keyword>
<dbReference type="Gene3D" id="2.40.290.10">
    <property type="match status" value="1"/>
</dbReference>
<dbReference type="GO" id="GO:0006310">
    <property type="term" value="P:DNA recombination"/>
    <property type="evidence" value="ECO:0007669"/>
    <property type="project" value="UniProtKB-KW"/>
</dbReference>
<comment type="subcellular location">
    <subcellularLocation>
        <location evidence="2">Chromosome</location>
        <location evidence="2">Telomere</location>
    </subcellularLocation>
    <subcellularLocation>
        <location evidence="1">Nucleus</location>
    </subcellularLocation>
</comment>
<dbReference type="Pfam" id="PF03731">
    <property type="entry name" value="Ku_N"/>
    <property type="match status" value="1"/>
</dbReference>
<dbReference type="InterPro" id="IPR016194">
    <property type="entry name" value="SPOC-like_C_dom_sf"/>
</dbReference>
<proteinExistence type="inferred from homology"/>
<evidence type="ECO:0000256" key="12">
    <source>
        <dbReference type="ARBA" id="ARBA00023125"/>
    </source>
</evidence>
<name>A0A9P8PW10_9ASCO</name>
<dbReference type="Gene3D" id="3.40.50.410">
    <property type="entry name" value="von Willebrand factor, type A domain"/>
    <property type="match status" value="1"/>
</dbReference>
<dbReference type="InterPro" id="IPR005161">
    <property type="entry name" value="Ku_N"/>
</dbReference>
<evidence type="ECO:0000256" key="10">
    <source>
        <dbReference type="ARBA" id="ARBA00022840"/>
    </source>
</evidence>
<evidence type="ECO:0000259" key="16">
    <source>
        <dbReference type="SMART" id="SM00559"/>
    </source>
</evidence>
<dbReference type="SUPFAM" id="SSF53300">
    <property type="entry name" value="vWA-like"/>
    <property type="match status" value="1"/>
</dbReference>
<comment type="similarity">
    <text evidence="3">Belongs to the ku70 family.</text>
</comment>
<dbReference type="PANTHER" id="PTHR12604">
    <property type="entry name" value="KU AUTOANTIGEN DNA HELICASE"/>
    <property type="match status" value="1"/>
</dbReference>
<evidence type="ECO:0000256" key="11">
    <source>
        <dbReference type="ARBA" id="ARBA00022895"/>
    </source>
</evidence>
<keyword evidence="12" id="KW-0238">DNA-binding</keyword>
<keyword evidence="10" id="KW-0067">ATP-binding</keyword>
<dbReference type="GO" id="GO:0016787">
    <property type="term" value="F:hydrolase activity"/>
    <property type="evidence" value="ECO:0007669"/>
    <property type="project" value="UniProtKB-KW"/>
</dbReference>
<evidence type="ECO:0000256" key="9">
    <source>
        <dbReference type="ARBA" id="ARBA00022806"/>
    </source>
</evidence>
<dbReference type="InterPro" id="IPR036465">
    <property type="entry name" value="vWFA_dom_sf"/>
</dbReference>
<dbReference type="SUPFAM" id="SSF100939">
    <property type="entry name" value="SPOC domain-like"/>
    <property type="match status" value="1"/>
</dbReference>
<accession>A0A9P8PW10</accession>
<dbReference type="Pfam" id="PF02735">
    <property type="entry name" value="Ku"/>
    <property type="match status" value="1"/>
</dbReference>
<dbReference type="GO" id="GO:0003684">
    <property type="term" value="F:damaged DNA binding"/>
    <property type="evidence" value="ECO:0007669"/>
    <property type="project" value="InterPro"/>
</dbReference>
<dbReference type="Gene3D" id="1.10.1600.10">
    <property type="match status" value="1"/>
</dbReference>
<reference evidence="17" key="1">
    <citation type="journal article" date="2021" name="Open Biol.">
        <title>Shared evolutionary footprints suggest mitochondrial oxidative damage underlies multiple complex I losses in fungi.</title>
        <authorList>
            <person name="Schikora-Tamarit M.A."/>
            <person name="Marcet-Houben M."/>
            <person name="Nosek J."/>
            <person name="Gabaldon T."/>
        </authorList>
    </citation>
    <scope>NUCLEOTIDE SEQUENCE</scope>
    <source>
        <strain evidence="17">CBS6341</strain>
    </source>
</reference>
<evidence type="ECO:0000313" key="18">
    <source>
        <dbReference type="Proteomes" id="UP000769528"/>
    </source>
</evidence>
<keyword evidence="11" id="KW-0779">Telomere</keyword>
<keyword evidence="13" id="KW-0233">DNA recombination</keyword>
<dbReference type="OrthoDB" id="3249161at2759"/>
<dbReference type="GO" id="GO:0005524">
    <property type="term" value="F:ATP binding"/>
    <property type="evidence" value="ECO:0007669"/>
    <property type="project" value="UniProtKB-KW"/>
</dbReference>
<dbReference type="InterPro" id="IPR006165">
    <property type="entry name" value="Ku70"/>
</dbReference>
<keyword evidence="7" id="KW-0227">DNA damage</keyword>
<evidence type="ECO:0000256" key="13">
    <source>
        <dbReference type="ARBA" id="ARBA00023172"/>
    </source>
</evidence>
<dbReference type="GO" id="GO:0003678">
    <property type="term" value="F:DNA helicase activity"/>
    <property type="evidence" value="ECO:0007669"/>
    <property type="project" value="UniProtKB-EC"/>
</dbReference>
<evidence type="ECO:0000256" key="7">
    <source>
        <dbReference type="ARBA" id="ARBA00022763"/>
    </source>
</evidence>
<dbReference type="GO" id="GO:0042162">
    <property type="term" value="F:telomeric DNA binding"/>
    <property type="evidence" value="ECO:0007669"/>
    <property type="project" value="InterPro"/>
</dbReference>
<comment type="caution">
    <text evidence="17">The sequence shown here is derived from an EMBL/GenBank/DDBJ whole genome shotgun (WGS) entry which is preliminary data.</text>
</comment>
<dbReference type="GO" id="GO:0000723">
    <property type="term" value="P:telomere maintenance"/>
    <property type="evidence" value="ECO:0007669"/>
    <property type="project" value="InterPro"/>
</dbReference>
<evidence type="ECO:0000256" key="15">
    <source>
        <dbReference type="ARBA" id="ARBA00023242"/>
    </source>
</evidence>